<dbReference type="GO" id="GO:0005635">
    <property type="term" value="C:nuclear envelope"/>
    <property type="evidence" value="ECO:0007669"/>
    <property type="project" value="TreeGrafter"/>
</dbReference>
<feature type="region of interest" description="Disordered" evidence="1">
    <location>
        <begin position="1"/>
        <end position="37"/>
    </location>
</feature>
<dbReference type="AlphaFoldDB" id="A0AAQ3KIE5"/>
<dbReference type="EMBL" id="CP136894">
    <property type="protein sequence ID" value="WOL09234.1"/>
    <property type="molecule type" value="Genomic_DNA"/>
</dbReference>
<feature type="region of interest" description="Disordered" evidence="1">
    <location>
        <begin position="406"/>
        <end position="428"/>
    </location>
</feature>
<evidence type="ECO:0000313" key="3">
    <source>
        <dbReference type="Proteomes" id="UP001327560"/>
    </source>
</evidence>
<dbReference type="GO" id="GO:0071763">
    <property type="term" value="P:nuclear membrane organization"/>
    <property type="evidence" value="ECO:0007669"/>
    <property type="project" value="TreeGrafter"/>
</dbReference>
<proteinExistence type="predicted"/>
<dbReference type="Proteomes" id="UP001327560">
    <property type="component" value="Chromosome 5"/>
</dbReference>
<reference evidence="2 3" key="1">
    <citation type="submission" date="2023-10" db="EMBL/GenBank/DDBJ databases">
        <title>Chromosome-scale genome assembly provides insights into flower coloration mechanisms of Canna indica.</title>
        <authorList>
            <person name="Li C."/>
        </authorList>
    </citation>
    <scope>NUCLEOTIDE SEQUENCE [LARGE SCALE GENOMIC DNA]</scope>
    <source>
        <tissue evidence="2">Flower</tissue>
    </source>
</reference>
<keyword evidence="3" id="KW-1185">Reference proteome</keyword>
<dbReference type="PANTHER" id="PTHR33416:SF20">
    <property type="entry name" value="NUCLEAR PORE COMPLEX PROTEIN NUP1"/>
    <property type="match status" value="1"/>
</dbReference>
<evidence type="ECO:0000256" key="1">
    <source>
        <dbReference type="SAM" id="MobiDB-lite"/>
    </source>
</evidence>
<organism evidence="2 3">
    <name type="scientific">Canna indica</name>
    <name type="common">Indian-shot</name>
    <dbReference type="NCBI Taxonomy" id="4628"/>
    <lineage>
        <taxon>Eukaryota</taxon>
        <taxon>Viridiplantae</taxon>
        <taxon>Streptophyta</taxon>
        <taxon>Embryophyta</taxon>
        <taxon>Tracheophyta</taxon>
        <taxon>Spermatophyta</taxon>
        <taxon>Magnoliopsida</taxon>
        <taxon>Liliopsida</taxon>
        <taxon>Zingiberales</taxon>
        <taxon>Cannaceae</taxon>
        <taxon>Canna</taxon>
    </lineage>
</organism>
<evidence type="ECO:0000313" key="2">
    <source>
        <dbReference type="EMBL" id="WOL09234.1"/>
    </source>
</evidence>
<accession>A0AAQ3KIE5</accession>
<dbReference type="PANTHER" id="PTHR33416">
    <property type="entry name" value="NUCLEAR PORE COMPLEX PROTEIN NUP1"/>
    <property type="match status" value="1"/>
</dbReference>
<sequence>METREQAAMERTAGGKLTRRLFRRRSSSTPYDRPPLAVRQRGGFVSDIVARAASVILPSVFSSSSSLPAAAADTGKDRQASPSKSFSNSRQEEFDRKEKYVMVHSYDEQMARENNPGVIAEKSQPNANPSIDNHLSEKARNVCDSDDITEIELWIKQRTFSSDQSNHIMEILRSRTSNHSHHNPCTAIGSEADGALDSNAPMEPSLCGVVSEQWLKPKPQDTTQMKVVSDVSSPAEIAKAFIKGREAESCHKSYDGRLEMETSTFYNGVCASKIPPSVSKSLVCWQETPLENNNSYFTPNNTRTKVGRHSFQRTLYSGSIFSRSKFQGGRENQKNQNVPLPIWERYTSGGVMVPEKHDGSIYSEEFNNSHLPSASFPTSSASKDATKSFSSTLKLTSEKDSLGCSLNSHNAEASENSMGLSSVHPKSSQNARKILEHLNITIPPKEKIIHLDLVKADTKIMKDPSSTLRAPEKELLAAANSSPSTNLLPSFTPMSRKQTMMGATEKSSDKGFGFTFPVSTSLDDSSEPSTPTLTSSPAACRMISNTANSSRAFSFGPRRKGQLIFPVQRQR</sequence>
<feature type="compositionally biased region" description="Polar residues" evidence="1">
    <location>
        <begin position="80"/>
        <end position="89"/>
    </location>
</feature>
<feature type="region of interest" description="Disordered" evidence="1">
    <location>
        <begin position="66"/>
        <end position="98"/>
    </location>
</feature>
<feature type="compositionally biased region" description="Basic residues" evidence="1">
    <location>
        <begin position="17"/>
        <end position="26"/>
    </location>
</feature>
<name>A0AAQ3KIE5_9LILI</name>
<gene>
    <name evidence="2" type="ORF">Cni_G17987</name>
</gene>
<protein>
    <submittedName>
        <fullName evidence="2">Uncharacterized protein</fullName>
    </submittedName>
</protein>